<reference evidence="2 3" key="1">
    <citation type="journal article" date="2023" name="Antonie Van Leeuwenhoek">
        <title>Mesoterricola silvestris gen. nov., sp. nov., Mesoterricola sediminis sp. nov., Geothrix oryzae sp. nov., Geothrix edaphica sp. nov., Geothrix rubra sp. nov., and Geothrix limicola sp. nov., six novel members of Acidobacteriota isolated from soils.</title>
        <authorList>
            <person name="Itoh H."/>
            <person name="Sugisawa Y."/>
            <person name="Mise K."/>
            <person name="Xu Z."/>
            <person name="Kuniyasu M."/>
            <person name="Ushijima N."/>
            <person name="Kawano K."/>
            <person name="Kobayashi E."/>
            <person name="Shiratori Y."/>
            <person name="Masuda Y."/>
            <person name="Senoo K."/>
        </authorList>
    </citation>
    <scope>NUCLEOTIDE SEQUENCE [LARGE SCALE GENOMIC DNA]</scope>
    <source>
        <strain evidence="2 3">Red803</strain>
    </source>
</reference>
<sequence length="95" mass="10334">MPDSRKAFEDKLEAELARRTAELDALRANIKSGQVAAGAGADLAVEALQRKRDEAQNHLLSLKVASDDTWESLKAGIEQSWLEIEGMFHGSSGKP</sequence>
<evidence type="ECO:0000256" key="1">
    <source>
        <dbReference type="SAM" id="Coils"/>
    </source>
</evidence>
<feature type="coiled-coil region" evidence="1">
    <location>
        <begin position="9"/>
        <end position="65"/>
    </location>
</feature>
<gene>
    <name evidence="2" type="ORF">GETHPA_19020</name>
</gene>
<protein>
    <recommendedName>
        <fullName evidence="4">Coiled coil domain-containing protein</fullName>
    </recommendedName>
</protein>
<accession>A0ABQ5Q788</accession>
<comment type="caution">
    <text evidence="2">The sequence shown here is derived from an EMBL/GenBank/DDBJ whole genome shotgun (WGS) entry which is preliminary data.</text>
</comment>
<dbReference type="EMBL" id="BSDD01000003">
    <property type="protein sequence ID" value="GLH70369.1"/>
    <property type="molecule type" value="Genomic_DNA"/>
</dbReference>
<evidence type="ECO:0000313" key="3">
    <source>
        <dbReference type="Proteomes" id="UP001165089"/>
    </source>
</evidence>
<organism evidence="2 3">
    <name type="scientific">Geothrix rubra</name>
    <dbReference type="NCBI Taxonomy" id="2927977"/>
    <lineage>
        <taxon>Bacteria</taxon>
        <taxon>Pseudomonadati</taxon>
        <taxon>Acidobacteriota</taxon>
        <taxon>Holophagae</taxon>
        <taxon>Holophagales</taxon>
        <taxon>Holophagaceae</taxon>
        <taxon>Geothrix</taxon>
    </lineage>
</organism>
<dbReference type="Proteomes" id="UP001165089">
    <property type="component" value="Unassembled WGS sequence"/>
</dbReference>
<proteinExistence type="predicted"/>
<name>A0ABQ5Q788_9BACT</name>
<evidence type="ECO:0008006" key="4">
    <source>
        <dbReference type="Google" id="ProtNLM"/>
    </source>
</evidence>
<keyword evidence="1" id="KW-0175">Coiled coil</keyword>
<keyword evidence="3" id="KW-1185">Reference proteome</keyword>
<evidence type="ECO:0000313" key="2">
    <source>
        <dbReference type="EMBL" id="GLH70369.1"/>
    </source>
</evidence>
<dbReference type="RefSeq" id="WP_285725045.1">
    <property type="nucleotide sequence ID" value="NZ_BSDD01000003.1"/>
</dbReference>